<dbReference type="GO" id="GO:0005789">
    <property type="term" value="C:endoplasmic reticulum membrane"/>
    <property type="evidence" value="ECO:0007669"/>
    <property type="project" value="UniProtKB-SubCell"/>
</dbReference>
<reference evidence="9" key="1">
    <citation type="submission" date="2017-02" db="UniProtKB">
        <authorList>
            <consortium name="WormBaseParasite"/>
        </authorList>
    </citation>
    <scope>IDENTIFICATION</scope>
</reference>
<evidence type="ECO:0000313" key="9">
    <source>
        <dbReference type="WBParaSite" id="DME_0000794201-mRNA-1"/>
    </source>
</evidence>
<dbReference type="InterPro" id="IPR046964">
    <property type="entry name" value="RTN1-4"/>
</dbReference>
<evidence type="ECO:0000256" key="2">
    <source>
        <dbReference type="ARBA" id="ARBA00022692"/>
    </source>
</evidence>
<feature type="transmembrane region" description="Helical" evidence="6">
    <location>
        <begin position="114"/>
        <end position="137"/>
    </location>
</feature>
<keyword evidence="2 6" id="KW-0812">Transmembrane</keyword>
<proteinExistence type="predicted"/>
<feature type="transmembrane region" description="Helical" evidence="6">
    <location>
        <begin position="30"/>
        <end position="50"/>
    </location>
</feature>
<evidence type="ECO:0000256" key="4">
    <source>
        <dbReference type="ARBA" id="ARBA00022989"/>
    </source>
</evidence>
<dbReference type="Gene3D" id="1.20.5.2480">
    <property type="match status" value="1"/>
</dbReference>
<keyword evidence="3 6" id="KW-0256">Endoplasmic reticulum</keyword>
<evidence type="ECO:0000256" key="3">
    <source>
        <dbReference type="ARBA" id="ARBA00022824"/>
    </source>
</evidence>
<feature type="transmembrane region" description="Helical" evidence="6">
    <location>
        <begin position="167"/>
        <end position="190"/>
    </location>
</feature>
<organism evidence="8 9">
    <name type="scientific">Dracunculus medinensis</name>
    <name type="common">Guinea worm</name>
    <dbReference type="NCBI Taxonomy" id="318479"/>
    <lineage>
        <taxon>Eukaryota</taxon>
        <taxon>Metazoa</taxon>
        <taxon>Ecdysozoa</taxon>
        <taxon>Nematoda</taxon>
        <taxon>Chromadorea</taxon>
        <taxon>Rhabditida</taxon>
        <taxon>Spirurina</taxon>
        <taxon>Dracunculoidea</taxon>
        <taxon>Dracunculidae</taxon>
        <taxon>Dracunculus</taxon>
    </lineage>
</organism>
<dbReference type="WBParaSite" id="DME_0000794201-mRNA-1">
    <property type="protein sequence ID" value="DME_0000794201-mRNA-1"/>
    <property type="gene ID" value="DME_0000794201"/>
</dbReference>
<feature type="domain" description="Reticulon" evidence="7">
    <location>
        <begin position="1"/>
        <end position="163"/>
    </location>
</feature>
<protein>
    <recommendedName>
        <fullName evidence="6">Reticulon-like protein</fullName>
    </recommendedName>
</protein>
<dbReference type="GO" id="GO:0030424">
    <property type="term" value="C:axon"/>
    <property type="evidence" value="ECO:0007669"/>
    <property type="project" value="TreeGrafter"/>
</dbReference>
<evidence type="ECO:0000259" key="7">
    <source>
        <dbReference type="PROSITE" id="PS50845"/>
    </source>
</evidence>
<dbReference type="Pfam" id="PF02453">
    <property type="entry name" value="Reticulon"/>
    <property type="match status" value="1"/>
</dbReference>
<evidence type="ECO:0000256" key="5">
    <source>
        <dbReference type="ARBA" id="ARBA00023136"/>
    </source>
</evidence>
<comment type="subcellular location">
    <subcellularLocation>
        <location evidence="1 6">Endoplasmic reticulum membrane</location>
        <topology evidence="1 6">Multi-pass membrane protein</topology>
    </subcellularLocation>
</comment>
<evidence type="ECO:0000256" key="6">
    <source>
        <dbReference type="RuleBase" id="RU363132"/>
    </source>
</evidence>
<sequence length="191" mass="22559">LIYWKNVKNSATVLSLSLLALIIVAKYSFISLISHVAIGVLIAFFAFRLYKFIECQIQKKDDVNPFESYLNEEIQLPYDRIHQQIDTLIEHLQIIFVQLRRLFLIEQVSDSIKFFLLLWSLTYIGEWFSAILLLGVFTLPKVYQVHHEIIDHYFAVIKAHVDHAIELYHFSLFLFFVFAFIYLISILSAFY</sequence>
<evidence type="ECO:0000256" key="1">
    <source>
        <dbReference type="ARBA" id="ARBA00004477"/>
    </source>
</evidence>
<evidence type="ECO:0000313" key="8">
    <source>
        <dbReference type="Proteomes" id="UP000038040"/>
    </source>
</evidence>
<name>A0A0N4UJT7_DRAME</name>
<dbReference type="InterPro" id="IPR003388">
    <property type="entry name" value="Reticulon"/>
</dbReference>
<accession>A0A0N4UJT7</accession>
<feature type="transmembrane region" description="Helical" evidence="6">
    <location>
        <begin position="7"/>
        <end position="24"/>
    </location>
</feature>
<keyword evidence="4 6" id="KW-1133">Transmembrane helix</keyword>
<dbReference type="PANTHER" id="PTHR45799:SF2">
    <property type="entry name" value="RETICULON-LIKE PROTEIN"/>
    <property type="match status" value="1"/>
</dbReference>
<dbReference type="Proteomes" id="UP000038040">
    <property type="component" value="Unplaced"/>
</dbReference>
<keyword evidence="5 6" id="KW-0472">Membrane</keyword>
<dbReference type="PANTHER" id="PTHR45799">
    <property type="entry name" value="RETICULON-LIKE PROTEIN"/>
    <property type="match status" value="1"/>
</dbReference>
<dbReference type="PROSITE" id="PS50845">
    <property type="entry name" value="RETICULON"/>
    <property type="match status" value="1"/>
</dbReference>
<dbReference type="AlphaFoldDB" id="A0A0N4UJT7"/>